<name>A0ABR5IU49_9ACTN</name>
<dbReference type="PROSITE" id="PS50109">
    <property type="entry name" value="HIS_KIN"/>
    <property type="match status" value="1"/>
</dbReference>
<gene>
    <name evidence="4" type="ORF">ADK38_40910</name>
</gene>
<feature type="non-terminal residue" evidence="4">
    <location>
        <position position="1"/>
    </location>
</feature>
<keyword evidence="5" id="KW-1185">Reference proteome</keyword>
<protein>
    <submittedName>
        <fullName evidence="4">Histidine kinase</fullName>
    </submittedName>
</protein>
<dbReference type="PANTHER" id="PTHR43547">
    <property type="entry name" value="TWO-COMPONENT HISTIDINE KINASE"/>
    <property type="match status" value="1"/>
</dbReference>
<keyword evidence="2 4" id="KW-0808">Transferase</keyword>
<dbReference type="Pfam" id="PF02518">
    <property type="entry name" value="HATPase_c"/>
    <property type="match status" value="1"/>
</dbReference>
<accession>A0ABR5IU49</accession>
<dbReference type="InterPro" id="IPR003594">
    <property type="entry name" value="HATPase_dom"/>
</dbReference>
<dbReference type="Proteomes" id="UP000037020">
    <property type="component" value="Unassembled WGS sequence"/>
</dbReference>
<dbReference type="PANTHER" id="PTHR43547:SF2">
    <property type="entry name" value="HYBRID SIGNAL TRANSDUCTION HISTIDINE KINASE C"/>
    <property type="match status" value="1"/>
</dbReference>
<evidence type="ECO:0000313" key="5">
    <source>
        <dbReference type="Proteomes" id="UP000037020"/>
    </source>
</evidence>
<dbReference type="Gene3D" id="3.30.565.10">
    <property type="entry name" value="Histidine kinase-like ATPase, C-terminal domain"/>
    <property type="match status" value="1"/>
</dbReference>
<reference evidence="4 5" key="1">
    <citation type="submission" date="2015-07" db="EMBL/GenBank/DDBJ databases">
        <authorList>
            <person name="Ju K.-S."/>
            <person name="Doroghazi J.R."/>
            <person name="Metcalf W.W."/>
        </authorList>
    </citation>
    <scope>NUCLEOTIDE SEQUENCE [LARGE SCALE GENOMIC DNA]</scope>
    <source>
        <strain evidence="4 5">NRRL B-3589</strain>
    </source>
</reference>
<organism evidence="4 5">
    <name type="scientific">Streptomyces varsoviensis</name>
    <dbReference type="NCBI Taxonomy" id="67373"/>
    <lineage>
        <taxon>Bacteria</taxon>
        <taxon>Bacillati</taxon>
        <taxon>Actinomycetota</taxon>
        <taxon>Actinomycetes</taxon>
        <taxon>Kitasatosporales</taxon>
        <taxon>Streptomycetaceae</taxon>
        <taxon>Streptomyces</taxon>
    </lineage>
</organism>
<sequence length="137" mass="15028">EMCIRDRMVQERARRVSALMEDVLEVARLDGSTERAETEVRPLDELVRRAVRSVTTPGQAGLEIRVVRAALVETDARRVERILANLVSNAFRHGAAPVRVEVEGAVVRVHDQGPGFPAELLARGPVRFRTGAGQAAP</sequence>
<evidence type="ECO:0000313" key="4">
    <source>
        <dbReference type="EMBL" id="KOG69987.1"/>
    </source>
</evidence>
<dbReference type="InterPro" id="IPR036890">
    <property type="entry name" value="HATPase_C_sf"/>
</dbReference>
<evidence type="ECO:0000256" key="1">
    <source>
        <dbReference type="ARBA" id="ARBA00022553"/>
    </source>
</evidence>
<comment type="caution">
    <text evidence="4">The sequence shown here is derived from an EMBL/GenBank/DDBJ whole genome shotgun (WGS) entry which is preliminary data.</text>
</comment>
<proteinExistence type="predicted"/>
<feature type="non-terminal residue" evidence="4">
    <location>
        <position position="137"/>
    </location>
</feature>
<keyword evidence="2 4" id="KW-0418">Kinase</keyword>
<dbReference type="SUPFAM" id="SSF55874">
    <property type="entry name" value="ATPase domain of HSP90 chaperone/DNA topoisomerase II/histidine kinase"/>
    <property type="match status" value="1"/>
</dbReference>
<dbReference type="EMBL" id="LGUT01003919">
    <property type="protein sequence ID" value="KOG69987.1"/>
    <property type="molecule type" value="Genomic_DNA"/>
</dbReference>
<dbReference type="GO" id="GO:0016301">
    <property type="term" value="F:kinase activity"/>
    <property type="evidence" value="ECO:0007669"/>
    <property type="project" value="UniProtKB-KW"/>
</dbReference>
<keyword evidence="1" id="KW-0597">Phosphoprotein</keyword>
<evidence type="ECO:0000259" key="3">
    <source>
        <dbReference type="PROSITE" id="PS50109"/>
    </source>
</evidence>
<evidence type="ECO:0000256" key="2">
    <source>
        <dbReference type="ARBA" id="ARBA00022777"/>
    </source>
</evidence>
<feature type="domain" description="Histidine kinase" evidence="3">
    <location>
        <begin position="1"/>
        <end position="137"/>
    </location>
</feature>
<dbReference type="InterPro" id="IPR005467">
    <property type="entry name" value="His_kinase_dom"/>
</dbReference>